<reference evidence="4" key="1">
    <citation type="submission" date="2016-01" db="EMBL/GenBank/DDBJ databases">
        <authorList>
            <person name="Mitreva M."/>
            <person name="Pepin K.H."/>
            <person name="Mihindukulasuriya K.A."/>
            <person name="Fulton R."/>
            <person name="Fronick C."/>
            <person name="O'Laughlin M."/>
            <person name="Miner T."/>
            <person name="Herter B."/>
            <person name="Rosa B.A."/>
            <person name="Cordes M."/>
            <person name="Tomlinson C."/>
            <person name="Wollam A."/>
            <person name="Palsikar V.B."/>
            <person name="Mardis E.R."/>
            <person name="Wilson R.K."/>
        </authorList>
    </citation>
    <scope>NUCLEOTIDE SEQUENCE [LARGE SCALE GENOMIC DNA]</scope>
    <source>
        <strain evidence="4">KA00182</strain>
    </source>
</reference>
<feature type="domain" description="Putative oxidoreductase/dehydrogenase Rossmann-like" evidence="1">
    <location>
        <begin position="2"/>
        <end position="114"/>
    </location>
</feature>
<dbReference type="SUPFAM" id="SSF48179">
    <property type="entry name" value="6-phosphogluconate dehydrogenase C-terminal domain-like"/>
    <property type="match status" value="1"/>
</dbReference>
<proteinExistence type="predicted"/>
<dbReference type="RefSeq" id="WP_062486406.1">
    <property type="nucleotide sequence ID" value="NZ_KQ960953.1"/>
</dbReference>
<gene>
    <name evidence="3" type="ORF">HMPREF3182_01391</name>
</gene>
<dbReference type="STRING" id="1588748.HMPREF3182_01391"/>
<dbReference type="EMBL" id="LSDT01000048">
    <property type="protein sequence ID" value="KXB90424.1"/>
    <property type="molecule type" value="Genomic_DNA"/>
</dbReference>
<dbReference type="PANTHER" id="PTHR40459">
    <property type="entry name" value="CONSERVED HYPOTHETICAL ALANINE AND LEUCINE RICH PROTEIN"/>
    <property type="match status" value="1"/>
</dbReference>
<comment type="caution">
    <text evidence="3">The sequence shown here is derived from an EMBL/GenBank/DDBJ whole genome shotgun (WGS) entry which is preliminary data.</text>
</comment>
<dbReference type="InterPro" id="IPR037108">
    <property type="entry name" value="TM1727-like_C_sf"/>
</dbReference>
<dbReference type="PATRIC" id="fig|1588748.3.peg.1347"/>
<feature type="domain" description="DUF2520" evidence="2">
    <location>
        <begin position="129"/>
        <end position="252"/>
    </location>
</feature>
<dbReference type="SUPFAM" id="SSF51735">
    <property type="entry name" value="NAD(P)-binding Rossmann-fold domains"/>
    <property type="match status" value="1"/>
</dbReference>
<evidence type="ECO:0000313" key="4">
    <source>
        <dbReference type="Proteomes" id="UP000070160"/>
    </source>
</evidence>
<evidence type="ECO:0000259" key="1">
    <source>
        <dbReference type="Pfam" id="PF10727"/>
    </source>
</evidence>
<dbReference type="AlphaFoldDB" id="A0A134CE72"/>
<dbReference type="InterPro" id="IPR018931">
    <property type="entry name" value="DUF2520"/>
</dbReference>
<protein>
    <recommendedName>
        <fullName evidence="5">DUF2520 domain-containing protein</fullName>
    </recommendedName>
</protein>
<dbReference type="Pfam" id="PF10727">
    <property type="entry name" value="Rossmann-like"/>
    <property type="match status" value="1"/>
</dbReference>
<accession>A0A134CE72</accession>
<dbReference type="InterPro" id="IPR019665">
    <property type="entry name" value="OxRdtase/DH_put_Rossmann_dom"/>
</dbReference>
<organism evidence="3 4">
    <name type="scientific">Megasphaera hutchinsoni</name>
    <dbReference type="NCBI Taxonomy" id="1588748"/>
    <lineage>
        <taxon>Bacteria</taxon>
        <taxon>Bacillati</taxon>
        <taxon>Bacillota</taxon>
        <taxon>Negativicutes</taxon>
        <taxon>Veillonellales</taxon>
        <taxon>Veillonellaceae</taxon>
        <taxon>Megasphaera</taxon>
    </lineage>
</organism>
<evidence type="ECO:0000259" key="2">
    <source>
        <dbReference type="Pfam" id="PF10728"/>
    </source>
</evidence>
<dbReference type="Pfam" id="PF10728">
    <property type="entry name" value="DUF2520"/>
    <property type="match status" value="1"/>
</dbReference>
<keyword evidence="4" id="KW-1185">Reference proteome</keyword>
<dbReference type="Proteomes" id="UP000070160">
    <property type="component" value="Unassembled WGS sequence"/>
</dbReference>
<sequence length="294" mass="31356">MRLGIIGTGNVGASFLLALRPILSSIGIVASHANKTNLQARQWHVTPYTLETIAAASDVLLLTVRDDVLPTLAEQISHHLDGHNPIVLHCSGALDTTVLQAVQQKGCPIGSLHPLQTVCRPQAQIWQGVYFAIDGMPLAQQAARTLVQWLGGHSFTLTAAARPTYHAAACLASNYIVTIYTLAQQLLAPFLSTGDAATALAPLLNGTVQHLCQASTSRTALTGPIARGDIHTLTKHLHALPPEYIDLYISLGIPTAALALQNKTISSEQYQAILSIFRNVKGANHAKNNTSDHS</sequence>
<dbReference type="InterPro" id="IPR008927">
    <property type="entry name" value="6-PGluconate_DH-like_C_sf"/>
</dbReference>
<dbReference type="PANTHER" id="PTHR40459:SF1">
    <property type="entry name" value="CONSERVED HYPOTHETICAL ALANINE AND LEUCINE RICH PROTEIN"/>
    <property type="match status" value="1"/>
</dbReference>
<dbReference type="Gene3D" id="3.40.50.720">
    <property type="entry name" value="NAD(P)-binding Rossmann-like Domain"/>
    <property type="match status" value="1"/>
</dbReference>
<evidence type="ECO:0008006" key="5">
    <source>
        <dbReference type="Google" id="ProtNLM"/>
    </source>
</evidence>
<name>A0A134CE72_9FIRM</name>
<evidence type="ECO:0000313" key="3">
    <source>
        <dbReference type="EMBL" id="KXB90424.1"/>
    </source>
</evidence>
<dbReference type="Gene3D" id="1.10.1040.20">
    <property type="entry name" value="ProC-like, C-terminal domain"/>
    <property type="match status" value="1"/>
</dbReference>
<dbReference type="InterPro" id="IPR036291">
    <property type="entry name" value="NAD(P)-bd_dom_sf"/>
</dbReference>